<dbReference type="EnsemblMetazoa" id="CPIJ002825-RA">
    <property type="protein sequence ID" value="CPIJ002825-PA"/>
    <property type="gene ID" value="CPIJ002825"/>
</dbReference>
<sequence length="687" mass="78593">MATCGSKKHVASTSTVAGTSDWPVSQTGLAEDSEKLACEEPREVGSKMSQLVHFCTRKITSSMLRKSEGGHSEDVVQACRFYAIKHAMKMPEVSQNPFEEAPDVSLYCKRCDIQFDLKNTFKDHQQCLQKTVVSKAEHCASATVKQEPMVINESSSNSHYNFQESIVVKQEPQLSDSISTLPMEIIFKQEPATIDGASSSFCYETVVKEELIFDDTAQEQSTSLAKPKVKARQETVRKYDCPRCDRSFGKQFLLRDHTRDHVNLDTERYKCDGCGKCFARKGNLEVHKRVHENDTRYECQTCHETFTTQVSLTRHERVHVMDPKFVELLDNIPQDENGKSICAVCNAKFTHRELAYWHLRRHIMKVEGHFSCSACGLRGLTRTAHQVHMKRHENANVVPEERDEDGPDEELPNPDVVCVKGAARHCRTCNKFFPTKYDLNSHIQRSEIRFLKMTTEQLPEQYSVFVKEEPREESQIPVFCYEAITKEEVILEDELAENEPSGDERSHGMPAPVDENQFKHFKCSECNKLFKRKKFANTCEKKHEIIRLGLFECKICNKNTDNAETDLPTDEQTLPPVINEEEDEAEDCNGELEAESKQFYIIEESSVTASVKEEELQNLPIKTEPDIEQCIPHTVIQETETEAGRKWNGDGQRQGFAITPEQRTQSQTMFPSRRQLATKCRFADQCL</sequence>
<evidence type="ECO:0000256" key="2">
    <source>
        <dbReference type="ARBA" id="ARBA00022723"/>
    </source>
</evidence>
<dbReference type="GO" id="GO:0000977">
    <property type="term" value="F:RNA polymerase II transcription regulatory region sequence-specific DNA binding"/>
    <property type="evidence" value="ECO:0007669"/>
    <property type="project" value="TreeGrafter"/>
</dbReference>
<dbReference type="Proteomes" id="UP000002320">
    <property type="component" value="Unassembled WGS sequence"/>
</dbReference>
<dbReference type="VEuPathDB" id="VectorBase:CQUJHB005347"/>
<evidence type="ECO:0000256" key="8">
    <source>
        <dbReference type="ARBA" id="ARBA00023163"/>
    </source>
</evidence>
<dbReference type="GO" id="GO:0005634">
    <property type="term" value="C:nucleus"/>
    <property type="evidence" value="ECO:0007669"/>
    <property type="project" value="UniProtKB-SubCell"/>
</dbReference>
<evidence type="ECO:0000256" key="6">
    <source>
        <dbReference type="ARBA" id="ARBA00023015"/>
    </source>
</evidence>
<dbReference type="AlphaFoldDB" id="B0W8E7"/>
<reference evidence="12" key="1">
    <citation type="submission" date="2007-03" db="EMBL/GenBank/DDBJ databases">
        <title>Annotation of Culex pipiens quinquefasciatus.</title>
        <authorList>
            <consortium name="The Broad Institute Genome Sequencing Platform"/>
            <person name="Atkinson P.W."/>
            <person name="Hemingway J."/>
            <person name="Christensen B.M."/>
            <person name="Higgs S."/>
            <person name="Kodira C."/>
            <person name="Hannick L."/>
            <person name="Megy K."/>
            <person name="O'Leary S."/>
            <person name="Pearson M."/>
            <person name="Haas B.J."/>
            <person name="Mauceli E."/>
            <person name="Wortman J.R."/>
            <person name="Lee N.H."/>
            <person name="Guigo R."/>
            <person name="Stanke M."/>
            <person name="Alvarado L."/>
            <person name="Amedeo P."/>
            <person name="Antoine C.H."/>
            <person name="Arensburger P."/>
            <person name="Bidwell S.L."/>
            <person name="Crawford M."/>
            <person name="Camaro F."/>
            <person name="Devon K."/>
            <person name="Engels R."/>
            <person name="Hammond M."/>
            <person name="Howarth C."/>
            <person name="Koehrsen M."/>
            <person name="Lawson D."/>
            <person name="Montgomery P."/>
            <person name="Nene V."/>
            <person name="Nusbaum C."/>
            <person name="Puiu D."/>
            <person name="Romero-Severson J."/>
            <person name="Severson D.W."/>
            <person name="Shumway M."/>
            <person name="Sisk P."/>
            <person name="Stolte C."/>
            <person name="Zeng Q."/>
            <person name="Eisenstadt E."/>
            <person name="Fraser-Liggett C."/>
            <person name="Strausberg R."/>
            <person name="Galagan J."/>
            <person name="Birren B."/>
            <person name="Collins F.H."/>
        </authorList>
    </citation>
    <scope>NUCLEOTIDE SEQUENCE [LARGE SCALE GENOMIC DNA]</scope>
    <source>
        <strain evidence="12">JHB</strain>
    </source>
</reference>
<dbReference type="GO" id="GO:0000981">
    <property type="term" value="F:DNA-binding transcription factor activity, RNA polymerase II-specific"/>
    <property type="evidence" value="ECO:0007669"/>
    <property type="project" value="TreeGrafter"/>
</dbReference>
<dbReference type="PROSITE" id="PS50157">
    <property type="entry name" value="ZINC_FINGER_C2H2_2"/>
    <property type="match status" value="3"/>
</dbReference>
<keyword evidence="3" id="KW-0677">Repeat</keyword>
<proteinExistence type="predicted"/>
<dbReference type="GO" id="GO:0008270">
    <property type="term" value="F:zinc ion binding"/>
    <property type="evidence" value="ECO:0007669"/>
    <property type="project" value="UniProtKB-KW"/>
</dbReference>
<evidence type="ECO:0000313" key="12">
    <source>
        <dbReference type="EMBL" id="EDS38876.1"/>
    </source>
</evidence>
<dbReference type="KEGG" id="cqu:CpipJ_CPIJ002825"/>
<evidence type="ECO:0000256" key="1">
    <source>
        <dbReference type="ARBA" id="ARBA00004123"/>
    </source>
</evidence>
<keyword evidence="9" id="KW-0539">Nucleus</keyword>
<keyword evidence="4 10" id="KW-0863">Zinc-finger</keyword>
<keyword evidence="7" id="KW-0238">DNA-binding</keyword>
<keyword evidence="14" id="KW-1185">Reference proteome</keyword>
<evidence type="ECO:0000256" key="3">
    <source>
        <dbReference type="ARBA" id="ARBA00022737"/>
    </source>
</evidence>
<feature type="domain" description="C2H2-type" evidence="11">
    <location>
        <begin position="297"/>
        <end position="324"/>
    </location>
</feature>
<dbReference type="VEuPathDB" id="VectorBase:CQUJHB017913"/>
<dbReference type="FunFam" id="3.30.160.60:FF:000030">
    <property type="entry name" value="Zinc finger protein 628"/>
    <property type="match status" value="1"/>
</dbReference>
<dbReference type="EMBL" id="DS231858">
    <property type="protein sequence ID" value="EDS38876.1"/>
    <property type="molecule type" value="Genomic_DNA"/>
</dbReference>
<dbReference type="VEuPathDB" id="VectorBase:CPIJ002825"/>
<keyword evidence="5" id="KW-0862">Zinc</keyword>
<accession>B0W8E7</accession>
<protein>
    <submittedName>
        <fullName evidence="12">Predicted protein</fullName>
    </submittedName>
</protein>
<dbReference type="PROSITE" id="PS00028">
    <property type="entry name" value="ZINC_FINGER_C2H2_1"/>
    <property type="match status" value="4"/>
</dbReference>
<evidence type="ECO:0000313" key="14">
    <source>
        <dbReference type="Proteomes" id="UP000002320"/>
    </source>
</evidence>
<evidence type="ECO:0000256" key="4">
    <source>
        <dbReference type="ARBA" id="ARBA00022771"/>
    </source>
</evidence>
<organism>
    <name type="scientific">Culex quinquefasciatus</name>
    <name type="common">Southern house mosquito</name>
    <name type="synonym">Culex pungens</name>
    <dbReference type="NCBI Taxonomy" id="7176"/>
    <lineage>
        <taxon>Eukaryota</taxon>
        <taxon>Metazoa</taxon>
        <taxon>Ecdysozoa</taxon>
        <taxon>Arthropoda</taxon>
        <taxon>Hexapoda</taxon>
        <taxon>Insecta</taxon>
        <taxon>Pterygota</taxon>
        <taxon>Neoptera</taxon>
        <taxon>Endopterygota</taxon>
        <taxon>Diptera</taxon>
        <taxon>Nematocera</taxon>
        <taxon>Culicoidea</taxon>
        <taxon>Culicidae</taxon>
        <taxon>Culicinae</taxon>
        <taxon>Culicini</taxon>
        <taxon>Culex</taxon>
        <taxon>Culex</taxon>
    </lineage>
</organism>
<feature type="domain" description="C2H2-type" evidence="11">
    <location>
        <begin position="239"/>
        <end position="266"/>
    </location>
</feature>
<evidence type="ECO:0000313" key="13">
    <source>
        <dbReference type="EnsemblMetazoa" id="CPIJ002825-PA"/>
    </source>
</evidence>
<dbReference type="HOGENOM" id="CLU_400754_0_0_1"/>
<dbReference type="OrthoDB" id="8922241at2759"/>
<dbReference type="SMART" id="SM00355">
    <property type="entry name" value="ZnF_C2H2"/>
    <property type="match status" value="8"/>
</dbReference>
<comment type="subcellular location">
    <subcellularLocation>
        <location evidence="1">Nucleus</location>
    </subcellularLocation>
</comment>
<feature type="domain" description="C2H2-type" evidence="11">
    <location>
        <begin position="269"/>
        <end position="296"/>
    </location>
</feature>
<keyword evidence="2" id="KW-0479">Metal-binding</keyword>
<evidence type="ECO:0000256" key="5">
    <source>
        <dbReference type="ARBA" id="ARBA00022833"/>
    </source>
</evidence>
<evidence type="ECO:0000256" key="10">
    <source>
        <dbReference type="PROSITE-ProRule" id="PRU00042"/>
    </source>
</evidence>
<reference evidence="13" key="2">
    <citation type="submission" date="2020-05" db="UniProtKB">
        <authorList>
            <consortium name="EnsemblMetazoa"/>
        </authorList>
    </citation>
    <scope>IDENTIFICATION</scope>
    <source>
        <strain evidence="13">JHB</strain>
    </source>
</reference>
<dbReference type="PANTHER" id="PTHR24409:SF295">
    <property type="entry name" value="AZ2-RELATED"/>
    <property type="match status" value="1"/>
</dbReference>
<keyword evidence="6" id="KW-0805">Transcription regulation</keyword>
<keyword evidence="8" id="KW-0804">Transcription</keyword>
<dbReference type="InParanoid" id="B0W8E7"/>
<gene>
    <name evidence="13" type="primary">6034700</name>
    <name evidence="12" type="ORF">CpipJ_CPIJ002825</name>
</gene>
<dbReference type="InterPro" id="IPR036236">
    <property type="entry name" value="Znf_C2H2_sf"/>
</dbReference>
<dbReference type="SUPFAM" id="SSF57667">
    <property type="entry name" value="beta-beta-alpha zinc fingers"/>
    <property type="match status" value="2"/>
</dbReference>
<dbReference type="InterPro" id="IPR013087">
    <property type="entry name" value="Znf_C2H2_type"/>
</dbReference>
<name>B0W8E7_CULQU</name>
<dbReference type="Gene3D" id="3.30.160.60">
    <property type="entry name" value="Classic Zinc Finger"/>
    <property type="match status" value="3"/>
</dbReference>
<evidence type="ECO:0000256" key="7">
    <source>
        <dbReference type="ARBA" id="ARBA00023125"/>
    </source>
</evidence>
<dbReference type="PANTHER" id="PTHR24409">
    <property type="entry name" value="ZINC FINGER PROTEIN 142"/>
    <property type="match status" value="1"/>
</dbReference>
<evidence type="ECO:0000259" key="11">
    <source>
        <dbReference type="PROSITE" id="PS50157"/>
    </source>
</evidence>
<dbReference type="eggNOG" id="KOG1721">
    <property type="taxonomic scope" value="Eukaryota"/>
</dbReference>
<dbReference type="Pfam" id="PF00096">
    <property type="entry name" value="zf-C2H2"/>
    <property type="match status" value="3"/>
</dbReference>
<evidence type="ECO:0000256" key="9">
    <source>
        <dbReference type="ARBA" id="ARBA00023242"/>
    </source>
</evidence>